<dbReference type="RefSeq" id="XP_066009269.1">
    <property type="nucleotide sequence ID" value="XM_066151642.1"/>
</dbReference>
<dbReference type="Proteomes" id="UP000011096">
    <property type="component" value="Unassembled WGS sequence"/>
</dbReference>
<gene>
    <name evidence="1" type="ORF">CGGC5_v006048</name>
</gene>
<organism evidence="1 2">
    <name type="scientific">Colletotrichum fructicola (strain Nara gc5)</name>
    <name type="common">Anthracnose fungus</name>
    <name type="synonym">Colletotrichum gloeosporioides (strain Nara gc5)</name>
    <dbReference type="NCBI Taxonomy" id="1213859"/>
    <lineage>
        <taxon>Eukaryota</taxon>
        <taxon>Fungi</taxon>
        <taxon>Dikarya</taxon>
        <taxon>Ascomycota</taxon>
        <taxon>Pezizomycotina</taxon>
        <taxon>Sordariomycetes</taxon>
        <taxon>Hypocreomycetidae</taxon>
        <taxon>Glomerellales</taxon>
        <taxon>Glomerellaceae</taxon>
        <taxon>Colletotrichum</taxon>
        <taxon>Colletotrichum gloeosporioides species complex</taxon>
    </lineage>
</organism>
<sequence length="238" mass="26463">MDMCSDFRPMERPCSHRATVGSFPCPHKQKYLRIACIISLWGRRYKERNCEISVTDRAQTPGRTLSSVSLLLGQPILIQAAQFKYSAICTRTQTRHTPAAHHINLTSRPSLSTLPPVSAPTSASSYLSDKITDPVLHKKTRLFPGLILFGSIFFTTPSIKMPASQIASPLPIPPQRRNLRLMTGQDLYTSLNATLASTTHRPVSPVHMIQEQDYSVPAPPPPSPVSFAAEHWQSSIRH</sequence>
<dbReference type="GeneID" id="43617653"/>
<reference evidence="1 2" key="1">
    <citation type="submission" date="2012-08" db="EMBL/GenBank/DDBJ databases">
        <authorList>
            <person name="Gan P.H.P."/>
            <person name="Ikeda K."/>
            <person name="Irieda H."/>
            <person name="Narusaka M."/>
            <person name="O'Connell R.J."/>
            <person name="Narusaka Y."/>
            <person name="Takano Y."/>
            <person name="Kubo Y."/>
            <person name="Shirasu K."/>
        </authorList>
    </citation>
    <scope>NUCLEOTIDE SEQUENCE [LARGE SCALE GENOMIC DNA]</scope>
    <source>
        <strain evidence="1 2">Nara gc5</strain>
    </source>
</reference>
<dbReference type="AlphaFoldDB" id="A0A7J6JEC3"/>
<dbReference type="InParanoid" id="A0A7J6JEC3"/>
<evidence type="ECO:0000313" key="1">
    <source>
        <dbReference type="EMBL" id="KAF4487660.1"/>
    </source>
</evidence>
<dbReference type="EMBL" id="ANPB02000003">
    <property type="protein sequence ID" value="KAF4487660.1"/>
    <property type="molecule type" value="Genomic_DNA"/>
</dbReference>
<evidence type="ECO:0000313" key="2">
    <source>
        <dbReference type="Proteomes" id="UP000011096"/>
    </source>
</evidence>
<dbReference type="OrthoDB" id="5204810at2759"/>
<name>A0A7J6JEC3_COLFN</name>
<reference evidence="1 2" key="2">
    <citation type="submission" date="2020-04" db="EMBL/GenBank/DDBJ databases">
        <title>Genome sequencing and assembly of multiple isolates from the Colletotrichum gloeosporioides species complex.</title>
        <authorList>
            <person name="Gan P."/>
            <person name="Shirasu K."/>
        </authorList>
    </citation>
    <scope>NUCLEOTIDE SEQUENCE [LARGE SCALE GENOMIC DNA]</scope>
    <source>
        <strain evidence="1 2">Nara gc5</strain>
    </source>
</reference>
<comment type="caution">
    <text evidence="1">The sequence shown here is derived from an EMBL/GenBank/DDBJ whole genome shotgun (WGS) entry which is preliminary data.</text>
</comment>
<accession>A0A7J6JEC3</accession>
<protein>
    <submittedName>
        <fullName evidence="1">Uncharacterized protein</fullName>
    </submittedName>
</protein>
<proteinExistence type="predicted"/>
<keyword evidence="2" id="KW-1185">Reference proteome</keyword>